<dbReference type="InterPro" id="IPR057309">
    <property type="entry name" value="PcsB_CC"/>
</dbReference>
<dbReference type="PROSITE" id="PS51935">
    <property type="entry name" value="NLPC_P60"/>
    <property type="match status" value="1"/>
</dbReference>
<dbReference type="InterPro" id="IPR000064">
    <property type="entry name" value="NLP_P60_dom"/>
</dbReference>
<dbReference type="InterPro" id="IPR051202">
    <property type="entry name" value="Peptidase_C40"/>
</dbReference>
<dbReference type="Pfam" id="PF24568">
    <property type="entry name" value="CC_PcsB"/>
    <property type="match status" value="1"/>
</dbReference>
<feature type="domain" description="NlpC/P60" evidence="8">
    <location>
        <begin position="235"/>
        <end position="349"/>
    </location>
</feature>
<feature type="signal peptide" evidence="7">
    <location>
        <begin position="1"/>
        <end position="25"/>
    </location>
</feature>
<feature type="coiled-coil region" evidence="6">
    <location>
        <begin position="74"/>
        <end position="101"/>
    </location>
</feature>
<proteinExistence type="inferred from homology"/>
<dbReference type="SUPFAM" id="SSF54001">
    <property type="entry name" value="Cysteine proteinases"/>
    <property type="match status" value="1"/>
</dbReference>
<evidence type="ECO:0000313" key="9">
    <source>
        <dbReference type="EMBL" id="MFL0197487.1"/>
    </source>
</evidence>
<evidence type="ECO:0000256" key="2">
    <source>
        <dbReference type="ARBA" id="ARBA00022670"/>
    </source>
</evidence>
<feature type="coiled-coil region" evidence="6">
    <location>
        <begin position="163"/>
        <end position="207"/>
    </location>
</feature>
<keyword evidence="5" id="KW-0788">Thiol protease</keyword>
<organism evidence="9 10">
    <name type="scientific">Candidatus Clostridium eludens</name>
    <dbReference type="NCBI Taxonomy" id="3381663"/>
    <lineage>
        <taxon>Bacteria</taxon>
        <taxon>Bacillati</taxon>
        <taxon>Bacillota</taxon>
        <taxon>Clostridia</taxon>
        <taxon>Eubacteriales</taxon>
        <taxon>Clostridiaceae</taxon>
        <taxon>Clostridium</taxon>
    </lineage>
</organism>
<evidence type="ECO:0000313" key="10">
    <source>
        <dbReference type="Proteomes" id="UP001623660"/>
    </source>
</evidence>
<dbReference type="Gene3D" id="3.90.1720.10">
    <property type="entry name" value="endopeptidase domain like (from Nostoc punctiforme)"/>
    <property type="match status" value="1"/>
</dbReference>
<evidence type="ECO:0000256" key="4">
    <source>
        <dbReference type="ARBA" id="ARBA00022801"/>
    </source>
</evidence>
<evidence type="ECO:0000256" key="6">
    <source>
        <dbReference type="SAM" id="Coils"/>
    </source>
</evidence>
<dbReference type="PANTHER" id="PTHR47053:SF1">
    <property type="entry name" value="MUREIN DD-ENDOPEPTIDASE MEPH-RELATED"/>
    <property type="match status" value="1"/>
</dbReference>
<evidence type="ECO:0000256" key="1">
    <source>
        <dbReference type="ARBA" id="ARBA00007074"/>
    </source>
</evidence>
<keyword evidence="3 7" id="KW-0732">Signal</keyword>
<reference evidence="9 10" key="1">
    <citation type="submission" date="2024-11" db="EMBL/GenBank/DDBJ databases">
        <authorList>
            <person name="Heng Y.C."/>
            <person name="Lim A.C.H."/>
            <person name="Lee J.K.Y."/>
            <person name="Kittelmann S."/>
        </authorList>
    </citation>
    <scope>NUCLEOTIDE SEQUENCE [LARGE SCALE GENOMIC DNA]</scope>
    <source>
        <strain evidence="9 10">WILCCON 0269</strain>
    </source>
</reference>
<keyword evidence="10" id="KW-1185">Reference proteome</keyword>
<accession>A0ABW8SN47</accession>
<evidence type="ECO:0000256" key="7">
    <source>
        <dbReference type="SAM" id="SignalP"/>
    </source>
</evidence>
<comment type="similarity">
    <text evidence="1">Belongs to the peptidase C40 family.</text>
</comment>
<evidence type="ECO:0000256" key="5">
    <source>
        <dbReference type="ARBA" id="ARBA00022807"/>
    </source>
</evidence>
<protein>
    <submittedName>
        <fullName evidence="9">NlpC/P60 family protein</fullName>
    </submittedName>
</protein>
<dbReference type="EMBL" id="JBJHZX010000031">
    <property type="protein sequence ID" value="MFL0197487.1"/>
    <property type="molecule type" value="Genomic_DNA"/>
</dbReference>
<dbReference type="Pfam" id="PF00877">
    <property type="entry name" value="NLPC_P60"/>
    <property type="match status" value="1"/>
</dbReference>
<name>A0ABW8SN47_9CLOT</name>
<dbReference type="PANTHER" id="PTHR47053">
    <property type="entry name" value="MUREIN DD-ENDOPEPTIDASE MEPH-RELATED"/>
    <property type="match status" value="1"/>
</dbReference>
<comment type="caution">
    <text evidence="9">The sequence shown here is derived from an EMBL/GenBank/DDBJ whole genome shotgun (WGS) entry which is preliminary data.</text>
</comment>
<dbReference type="RefSeq" id="WP_406793591.1">
    <property type="nucleotide sequence ID" value="NZ_JBJHZX010000031.1"/>
</dbReference>
<dbReference type="Proteomes" id="UP001623660">
    <property type="component" value="Unassembled WGS sequence"/>
</dbReference>
<gene>
    <name evidence="9" type="ORF">ACJDU8_18240</name>
</gene>
<keyword evidence="4" id="KW-0378">Hydrolase</keyword>
<dbReference type="Gene3D" id="6.10.250.3150">
    <property type="match status" value="1"/>
</dbReference>
<evidence type="ECO:0000259" key="8">
    <source>
        <dbReference type="PROSITE" id="PS51935"/>
    </source>
</evidence>
<keyword evidence="6" id="KW-0175">Coiled coil</keyword>
<evidence type="ECO:0000256" key="3">
    <source>
        <dbReference type="ARBA" id="ARBA00022729"/>
    </source>
</evidence>
<dbReference type="InterPro" id="IPR038765">
    <property type="entry name" value="Papain-like_cys_pep_sf"/>
</dbReference>
<keyword evidence="2" id="KW-0645">Protease</keyword>
<feature type="chain" id="PRO_5046638439" evidence="7">
    <location>
        <begin position="26"/>
        <end position="349"/>
    </location>
</feature>
<sequence>MIGKNLLYAVMILGIASTITFHASASPIEDYNISNVNNTSDVTNNISSTDDNTLNITNLKTNIERQIQIQDNKIESNIAALDSYKEELKKLNSDIVENVQSTDYISKNINNLSTMSNERIRALYVNGFDGAYLNVILDSKNLTDVISNTYLVKKIMDWDRKNIETLKANKSILQNKIKKLNSDKLELDKLTKKVSDETDLLKIQKENEQKLINDLDKIIAQNKYADSGNIDNSIMNTGNSIVDYALSFLGVPYVWGGTTPSGFDCSGFVQYVYGHFGTSIPRVSQDQQSFGTKILDRNDLQPGDLIFWGTPAYHVGMYIGNGKYVEAPHTGDVVKIATLYDYTSAQRVK</sequence>